<accession>A0A5C3ENK5</accession>
<sequence>MLVATIRLGGILALLYALTRMRCAGPPFEQLEHLLSSASDSRPLSHFASAVTDASHVPNVAAPSTHADESWADLYGHQVPPDHEVSPFDSSTEAAYSGLDHDLYSLMHQQGSSQVGSSSSRLKESVPASPLQLLSDVQQQFWDAITTRKVSERKKIGIVLPFTGQASPSALQSYTDALTMLHLKYGVWPYNVGGNRFLLHEYTPIKYHLHNIHGPTTSKSSTLLFGVWEQTGNSAHDPDTNRYIGAFETPTRGLTRRYIKKALVQNVQRIASGHVLSSSTAKFTLLPLRKPIHELHTMLDHHSGTSVGFPSTVEQSSQAFVTDHLSVPPGTPRLLPVSDATPILAPPYRSFPFALPLPLTKEQKESLLNDAIGLLLAEHSNRVMKAVPFVGLDLTGGLLEDTFGNVRKSFWVLSDTLVLVRQTSGFEAPYAAPYAGMISSQPLANRLYLWQRSPVPDYDGYLYQLVGMIDADASSTHVTGHLPEYKAARKIYLFLARSDLIFDQTKLNWKDK</sequence>
<organism evidence="2 3">
    <name type="scientific">Ustilago trichophora</name>
    <dbReference type="NCBI Taxonomy" id="86804"/>
    <lineage>
        <taxon>Eukaryota</taxon>
        <taxon>Fungi</taxon>
        <taxon>Dikarya</taxon>
        <taxon>Basidiomycota</taxon>
        <taxon>Ustilaginomycotina</taxon>
        <taxon>Ustilaginomycetes</taxon>
        <taxon>Ustilaginales</taxon>
        <taxon>Ustilaginaceae</taxon>
        <taxon>Ustilago</taxon>
    </lineage>
</organism>
<evidence type="ECO:0000313" key="2">
    <source>
        <dbReference type="EMBL" id="SPO32224.1"/>
    </source>
</evidence>
<evidence type="ECO:0000256" key="1">
    <source>
        <dbReference type="SAM" id="SignalP"/>
    </source>
</evidence>
<proteinExistence type="predicted"/>
<protein>
    <submittedName>
        <fullName evidence="2">Uncharacterized protein</fullName>
    </submittedName>
</protein>
<gene>
    <name evidence="2" type="ORF">UTRI_02781</name>
</gene>
<name>A0A5C3ENK5_9BASI</name>
<dbReference type="Proteomes" id="UP000324022">
    <property type="component" value="Unassembled WGS sequence"/>
</dbReference>
<keyword evidence="3" id="KW-1185">Reference proteome</keyword>
<feature type="signal peptide" evidence="1">
    <location>
        <begin position="1"/>
        <end position="24"/>
    </location>
</feature>
<reference evidence="2 3" key="1">
    <citation type="submission" date="2018-03" db="EMBL/GenBank/DDBJ databases">
        <authorList>
            <person name="Guldener U."/>
        </authorList>
    </citation>
    <scope>NUCLEOTIDE SEQUENCE [LARGE SCALE GENOMIC DNA]</scope>
    <source>
        <strain evidence="2 3">NBRC100155</strain>
    </source>
</reference>
<dbReference type="AlphaFoldDB" id="A0A5C3ENK5"/>
<dbReference type="OrthoDB" id="10513432at2759"/>
<dbReference type="EMBL" id="OOIN01000043">
    <property type="protein sequence ID" value="SPO32224.1"/>
    <property type="molecule type" value="Genomic_DNA"/>
</dbReference>
<feature type="chain" id="PRO_5023150939" evidence="1">
    <location>
        <begin position="25"/>
        <end position="512"/>
    </location>
</feature>
<evidence type="ECO:0000313" key="3">
    <source>
        <dbReference type="Proteomes" id="UP000324022"/>
    </source>
</evidence>
<keyword evidence="1" id="KW-0732">Signal</keyword>